<name>A0A517M230_9BACT</name>
<dbReference type="KEGG" id="ruv:EC9_31230"/>
<dbReference type="EMBL" id="CP036261">
    <property type="protein sequence ID" value="QDS88928.1"/>
    <property type="molecule type" value="Genomic_DNA"/>
</dbReference>
<keyword evidence="2" id="KW-1185">Reference proteome</keyword>
<accession>A0A517M230</accession>
<evidence type="ECO:0000313" key="1">
    <source>
        <dbReference type="EMBL" id="QDS88928.1"/>
    </source>
</evidence>
<evidence type="ECO:0000313" key="2">
    <source>
        <dbReference type="Proteomes" id="UP000319557"/>
    </source>
</evidence>
<sequence>MTLPSDPSSPEFVAARQAAMLSQDGFKGVDETDPSGPCGHAYGIRKSAWLTTAFRNQYRPESMNVLPQEVMDCLKDAGVSNWVLMGLHGYVGYLSQPRATQDVDVMVPYSQKKKAMKAIGRRWPALQVRELSQVVRFLDPAETDAHDKPIPVIDLMLPWGPFQVAILADHVVVDRQTGNRLPSIEAAIVSKYAAMVSPHRIAEKKDIDSHDFRAMVRRHRDRLDIAKLQGLAADVWEGGDQEIVDFLDRAMDGRPLRL</sequence>
<organism evidence="1 2">
    <name type="scientific">Rosistilla ulvae</name>
    <dbReference type="NCBI Taxonomy" id="1930277"/>
    <lineage>
        <taxon>Bacteria</taxon>
        <taxon>Pseudomonadati</taxon>
        <taxon>Planctomycetota</taxon>
        <taxon>Planctomycetia</taxon>
        <taxon>Pirellulales</taxon>
        <taxon>Pirellulaceae</taxon>
        <taxon>Rosistilla</taxon>
    </lineage>
</organism>
<evidence type="ECO:0008006" key="3">
    <source>
        <dbReference type="Google" id="ProtNLM"/>
    </source>
</evidence>
<protein>
    <recommendedName>
        <fullName evidence="3">Nucleotidyltransferase</fullName>
    </recommendedName>
</protein>
<proteinExistence type="predicted"/>
<dbReference type="Proteomes" id="UP000319557">
    <property type="component" value="Chromosome"/>
</dbReference>
<gene>
    <name evidence="1" type="ORF">EC9_31230</name>
</gene>
<reference evidence="1 2" key="1">
    <citation type="submission" date="2019-02" db="EMBL/GenBank/DDBJ databases">
        <title>Deep-cultivation of Planctomycetes and their phenomic and genomic characterization uncovers novel biology.</title>
        <authorList>
            <person name="Wiegand S."/>
            <person name="Jogler M."/>
            <person name="Boedeker C."/>
            <person name="Pinto D."/>
            <person name="Vollmers J."/>
            <person name="Rivas-Marin E."/>
            <person name="Kohn T."/>
            <person name="Peeters S.H."/>
            <person name="Heuer A."/>
            <person name="Rast P."/>
            <person name="Oberbeckmann S."/>
            <person name="Bunk B."/>
            <person name="Jeske O."/>
            <person name="Meyerdierks A."/>
            <person name="Storesund J.E."/>
            <person name="Kallscheuer N."/>
            <person name="Luecker S."/>
            <person name="Lage O.M."/>
            <person name="Pohl T."/>
            <person name="Merkel B.J."/>
            <person name="Hornburger P."/>
            <person name="Mueller R.-W."/>
            <person name="Bruemmer F."/>
            <person name="Labrenz M."/>
            <person name="Spormann A.M."/>
            <person name="Op den Camp H."/>
            <person name="Overmann J."/>
            <person name="Amann R."/>
            <person name="Jetten M.S.M."/>
            <person name="Mascher T."/>
            <person name="Medema M.H."/>
            <person name="Devos D.P."/>
            <person name="Kaster A.-K."/>
            <person name="Ovreas L."/>
            <person name="Rohde M."/>
            <person name="Galperin M.Y."/>
            <person name="Jogler C."/>
        </authorList>
    </citation>
    <scope>NUCLEOTIDE SEQUENCE [LARGE SCALE GENOMIC DNA]</scope>
    <source>
        <strain evidence="1 2">EC9</strain>
    </source>
</reference>
<dbReference type="AlphaFoldDB" id="A0A517M230"/>
<dbReference type="RefSeq" id="WP_246105687.1">
    <property type="nucleotide sequence ID" value="NZ_CP036261.1"/>
</dbReference>